<dbReference type="EMBL" id="CADEAL010002702">
    <property type="protein sequence ID" value="CAB1441775.1"/>
    <property type="molecule type" value="Genomic_DNA"/>
</dbReference>
<evidence type="ECO:0000313" key="2">
    <source>
        <dbReference type="EMBL" id="CAB1441775.1"/>
    </source>
</evidence>
<keyword evidence="3" id="KW-1185">Reference proteome</keyword>
<protein>
    <submittedName>
        <fullName evidence="2">Uncharacterized protein</fullName>
    </submittedName>
</protein>
<gene>
    <name evidence="2" type="ORF">PLEPLA_LOCUS29508</name>
</gene>
<accession>A0A9N7V453</accession>
<comment type="caution">
    <text evidence="2">The sequence shown here is derived from an EMBL/GenBank/DDBJ whole genome shotgun (WGS) entry which is preliminary data.</text>
</comment>
<name>A0A9N7V453_PLEPL</name>
<feature type="region of interest" description="Disordered" evidence="1">
    <location>
        <begin position="48"/>
        <end position="170"/>
    </location>
</feature>
<dbReference type="Proteomes" id="UP001153269">
    <property type="component" value="Unassembled WGS sequence"/>
</dbReference>
<proteinExistence type="predicted"/>
<dbReference type="AlphaFoldDB" id="A0A9N7V453"/>
<sequence>MIAALTLQNAKAEITCSSCPSPVQLHLEKLQMGMRTDPTEEPSDLELKELGVSGQNTGVDDEDVPMFPQHVSLDGVRTKGETPGQSGESHGGRVNDREPELGEDAALRRTRRSGPEFAEFSESRRTGRTGVDAGAPDDRGSLFDGQKQGRSDFGWNRNDGRGNTRQDEPKIASSTFALTGDSAHNHAVVYWSGQNSSNTGKLGRAARR</sequence>
<reference evidence="2" key="1">
    <citation type="submission" date="2020-03" db="EMBL/GenBank/DDBJ databases">
        <authorList>
            <person name="Weist P."/>
        </authorList>
    </citation>
    <scope>NUCLEOTIDE SEQUENCE</scope>
</reference>
<feature type="compositionally biased region" description="Basic and acidic residues" evidence="1">
    <location>
        <begin position="158"/>
        <end position="170"/>
    </location>
</feature>
<organism evidence="2 3">
    <name type="scientific">Pleuronectes platessa</name>
    <name type="common">European plaice</name>
    <dbReference type="NCBI Taxonomy" id="8262"/>
    <lineage>
        <taxon>Eukaryota</taxon>
        <taxon>Metazoa</taxon>
        <taxon>Chordata</taxon>
        <taxon>Craniata</taxon>
        <taxon>Vertebrata</taxon>
        <taxon>Euteleostomi</taxon>
        <taxon>Actinopterygii</taxon>
        <taxon>Neopterygii</taxon>
        <taxon>Teleostei</taxon>
        <taxon>Neoteleostei</taxon>
        <taxon>Acanthomorphata</taxon>
        <taxon>Carangaria</taxon>
        <taxon>Pleuronectiformes</taxon>
        <taxon>Pleuronectoidei</taxon>
        <taxon>Pleuronectidae</taxon>
        <taxon>Pleuronectes</taxon>
    </lineage>
</organism>
<evidence type="ECO:0000313" key="3">
    <source>
        <dbReference type="Proteomes" id="UP001153269"/>
    </source>
</evidence>
<feature type="compositionally biased region" description="Basic and acidic residues" evidence="1">
    <location>
        <begin position="90"/>
        <end position="100"/>
    </location>
</feature>
<evidence type="ECO:0000256" key="1">
    <source>
        <dbReference type="SAM" id="MobiDB-lite"/>
    </source>
</evidence>